<feature type="repeat" description="TPR" evidence="1">
    <location>
        <begin position="714"/>
        <end position="747"/>
    </location>
</feature>
<evidence type="ECO:0000256" key="1">
    <source>
        <dbReference type="PROSITE-ProRule" id="PRU00339"/>
    </source>
</evidence>
<dbReference type="InterPro" id="IPR051533">
    <property type="entry name" value="WaaL-like"/>
</dbReference>
<name>A0A1G2HQC6_9BACT</name>
<evidence type="ECO:0000256" key="2">
    <source>
        <dbReference type="SAM" id="MobiDB-lite"/>
    </source>
</evidence>
<dbReference type="Pfam" id="PF13174">
    <property type="entry name" value="TPR_6"/>
    <property type="match status" value="1"/>
</dbReference>
<dbReference type="SMART" id="SM00028">
    <property type="entry name" value="TPR"/>
    <property type="match status" value="5"/>
</dbReference>
<feature type="transmembrane region" description="Helical" evidence="3">
    <location>
        <begin position="136"/>
        <end position="160"/>
    </location>
</feature>
<dbReference type="STRING" id="1802202.A2730_01600"/>
<comment type="caution">
    <text evidence="4">The sequence shown here is derived from an EMBL/GenBank/DDBJ whole genome shotgun (WGS) entry which is preliminary data.</text>
</comment>
<dbReference type="Pfam" id="PF13424">
    <property type="entry name" value="TPR_12"/>
    <property type="match status" value="1"/>
</dbReference>
<dbReference type="SUPFAM" id="SSF48452">
    <property type="entry name" value="TPR-like"/>
    <property type="match status" value="2"/>
</dbReference>
<evidence type="ECO:0000313" key="4">
    <source>
        <dbReference type="EMBL" id="OGZ64645.1"/>
    </source>
</evidence>
<keyword evidence="3" id="KW-0472">Membrane</keyword>
<dbReference type="InterPro" id="IPR019734">
    <property type="entry name" value="TPR_rpt"/>
</dbReference>
<feature type="transmembrane region" description="Helical" evidence="3">
    <location>
        <begin position="226"/>
        <end position="242"/>
    </location>
</feature>
<organism evidence="4 5">
    <name type="scientific">Candidatus Staskawiczbacteria bacterium RIFCSPHIGHO2_01_FULL_39_25</name>
    <dbReference type="NCBI Taxonomy" id="1802202"/>
    <lineage>
        <taxon>Bacteria</taxon>
        <taxon>Candidatus Staskawicziibacteriota</taxon>
    </lineage>
</organism>
<dbReference type="PROSITE" id="PS50005">
    <property type="entry name" value="TPR"/>
    <property type="match status" value="3"/>
</dbReference>
<dbReference type="PROSITE" id="PS50293">
    <property type="entry name" value="TPR_REGION"/>
    <property type="match status" value="1"/>
</dbReference>
<dbReference type="PANTHER" id="PTHR37422">
    <property type="entry name" value="TEICHURONIC ACID BIOSYNTHESIS PROTEIN TUAE"/>
    <property type="match status" value="1"/>
</dbReference>
<feature type="transmembrane region" description="Helical" evidence="3">
    <location>
        <begin position="441"/>
        <end position="463"/>
    </location>
</feature>
<keyword evidence="3" id="KW-1133">Transmembrane helix</keyword>
<evidence type="ECO:0000256" key="3">
    <source>
        <dbReference type="SAM" id="Phobius"/>
    </source>
</evidence>
<reference evidence="4 5" key="1">
    <citation type="journal article" date="2016" name="Nat. Commun.">
        <title>Thousands of microbial genomes shed light on interconnected biogeochemical processes in an aquifer system.</title>
        <authorList>
            <person name="Anantharaman K."/>
            <person name="Brown C.T."/>
            <person name="Hug L.A."/>
            <person name="Sharon I."/>
            <person name="Castelle C.J."/>
            <person name="Probst A.J."/>
            <person name="Thomas B.C."/>
            <person name="Singh A."/>
            <person name="Wilkins M.J."/>
            <person name="Karaoz U."/>
            <person name="Brodie E.L."/>
            <person name="Williams K.H."/>
            <person name="Hubbard S.S."/>
            <person name="Banfield J.F."/>
        </authorList>
    </citation>
    <scope>NUCLEOTIDE SEQUENCE [LARGE SCALE GENOMIC DNA]</scope>
</reference>
<feature type="transmembrane region" description="Helical" evidence="3">
    <location>
        <begin position="45"/>
        <end position="65"/>
    </location>
</feature>
<feature type="region of interest" description="Disordered" evidence="2">
    <location>
        <begin position="765"/>
        <end position="805"/>
    </location>
</feature>
<feature type="transmembrane region" description="Helical" evidence="3">
    <location>
        <begin position="386"/>
        <end position="406"/>
    </location>
</feature>
<feature type="transmembrane region" description="Helical" evidence="3">
    <location>
        <begin position="254"/>
        <end position="272"/>
    </location>
</feature>
<proteinExistence type="predicted"/>
<keyword evidence="3" id="KW-0812">Transmembrane</keyword>
<feature type="repeat" description="TPR" evidence="1">
    <location>
        <begin position="680"/>
        <end position="713"/>
    </location>
</feature>
<sequence>MVKKEQFSINLCDGITKFSVYLLVLLMPIFFLPWSSNVLDFNKQALLIVLVLVGLFSWMLKTLLLGEFTLSINKIHIVIGLLLLVYIAATIFSVFPYGSFWGWPQITSESLLSLIGLVILYFLVSNNFSEHDVFMCCNVLGISTFLVAIYGILQIFGVHLLPFNFAQSSGFNTIGSNGNLGLFLSAMLPLCVVIGIMSKKWWKILFIANVVLIFFALILINYNFIWWATLLGSGLIIIFGVLRRDIFEGRWMFLPMFFLIVSLFFILFSPQIRWLPQKSLEVYLSQQANFQIDLKALKASPILGSGPGTFAYDFAKYRDKDLNKNPLWNLNFNAGASKVLTSLATTGILGFIMLITLIVFPLFYGIEYLISTSSLPQEEAPHPEKISLILGILGILSVVSLGYFFYNSSVSSDFVYFFAIAALVALIYKNDKVYSLKSSSLLTLAVTFVFTAIFIFGLGFLMLDGQRYLAEVNYYRAIQAFRSGQKDAAIDYVKIAARNNTNLDLYFNQLALFSFSKLQDQIVESGANAQKAEDKKKIEKLFSDSINAANIAIDLNNKNIDNWLTKAYVCQNLIGVVNDAVDCAIQSYDKALELNPTNPYFLVQQGNTYLIQANTLPKDSAQNKDAILLKAKEKFDQALVLKENYSLAYLQLALVARAQGDTTEKVAALENAKKYSPNDAELALQIGLIYYQDKNWTKAQEEFQRALSISPNYANALYYSGLTYDKQGRNSDAIDAFAKILEANPNNENIKKILDNLRSGRAALEGLVAQPPAPTTPTTSPEPTNPPSEPGTDSSETTKKETDTR</sequence>
<dbReference type="AlphaFoldDB" id="A0A1G2HQC6"/>
<feature type="transmembrane region" description="Helical" evidence="3">
    <location>
        <begin position="339"/>
        <end position="365"/>
    </location>
</feature>
<feature type="transmembrane region" description="Helical" evidence="3">
    <location>
        <begin position="412"/>
        <end position="429"/>
    </location>
</feature>
<gene>
    <name evidence="4" type="ORF">A2730_01600</name>
</gene>
<feature type="transmembrane region" description="Helical" evidence="3">
    <location>
        <begin position="180"/>
        <end position="197"/>
    </location>
</feature>
<evidence type="ECO:0000313" key="5">
    <source>
        <dbReference type="Proteomes" id="UP000176855"/>
    </source>
</evidence>
<feature type="transmembrane region" description="Helical" evidence="3">
    <location>
        <begin position="103"/>
        <end position="124"/>
    </location>
</feature>
<keyword evidence="1" id="KW-0802">TPR repeat</keyword>
<protein>
    <submittedName>
        <fullName evidence="4">Uncharacterized protein</fullName>
    </submittedName>
</protein>
<dbReference type="Gene3D" id="1.25.40.10">
    <property type="entry name" value="Tetratricopeptide repeat domain"/>
    <property type="match status" value="1"/>
</dbReference>
<feature type="compositionally biased region" description="Basic and acidic residues" evidence="2">
    <location>
        <begin position="796"/>
        <end position="805"/>
    </location>
</feature>
<dbReference type="EMBL" id="MHOO01000003">
    <property type="protein sequence ID" value="OGZ64645.1"/>
    <property type="molecule type" value="Genomic_DNA"/>
</dbReference>
<dbReference type="Proteomes" id="UP000176855">
    <property type="component" value="Unassembled WGS sequence"/>
</dbReference>
<feature type="repeat" description="TPR" evidence="1">
    <location>
        <begin position="565"/>
        <end position="598"/>
    </location>
</feature>
<dbReference type="InterPro" id="IPR011990">
    <property type="entry name" value="TPR-like_helical_dom_sf"/>
</dbReference>
<accession>A0A1G2HQC6</accession>
<feature type="transmembrane region" description="Helical" evidence="3">
    <location>
        <begin position="77"/>
        <end position="97"/>
    </location>
</feature>
<dbReference type="PANTHER" id="PTHR37422:SF13">
    <property type="entry name" value="LIPOPOLYSACCHARIDE BIOSYNTHESIS PROTEIN PA4999-RELATED"/>
    <property type="match status" value="1"/>
</dbReference>
<feature type="transmembrane region" description="Helical" evidence="3">
    <location>
        <begin position="204"/>
        <end position="220"/>
    </location>
</feature>